<evidence type="ECO:0008006" key="4">
    <source>
        <dbReference type="Google" id="ProtNLM"/>
    </source>
</evidence>
<comment type="similarity">
    <text evidence="1">Belongs to the cornifelin family.</text>
</comment>
<organism evidence="2 3">
    <name type="scientific">Pelobates cultripes</name>
    <name type="common">Western spadefoot toad</name>
    <dbReference type="NCBI Taxonomy" id="61616"/>
    <lineage>
        <taxon>Eukaryota</taxon>
        <taxon>Metazoa</taxon>
        <taxon>Chordata</taxon>
        <taxon>Craniata</taxon>
        <taxon>Vertebrata</taxon>
        <taxon>Euteleostomi</taxon>
        <taxon>Amphibia</taxon>
        <taxon>Batrachia</taxon>
        <taxon>Anura</taxon>
        <taxon>Pelobatoidea</taxon>
        <taxon>Pelobatidae</taxon>
        <taxon>Pelobates</taxon>
    </lineage>
</organism>
<sequence length="162" mass="17912">MYPGNPVAVQPMAVTQTVMMAQGGEWSTGICDCCDDCSICCLAFWCFPCFQCKTSDDFGECLCLPLLEAGCLGYTGISGSTPCISLSMRAAARERYRIHGSICNDCCLVCWCYQCSWCQIAREIKKRKQPFTLVTAQTTPVGMPAYNPQVNQFNINLPNRPQ</sequence>
<dbReference type="EMBL" id="OW240914">
    <property type="protein sequence ID" value="CAH2272380.1"/>
    <property type="molecule type" value="Genomic_DNA"/>
</dbReference>
<accession>A0AAD1VXD4</accession>
<dbReference type="Pfam" id="PF04749">
    <property type="entry name" value="PLAC8"/>
    <property type="match status" value="1"/>
</dbReference>
<dbReference type="NCBIfam" id="TIGR01571">
    <property type="entry name" value="A_thal_Cys_rich"/>
    <property type="match status" value="1"/>
</dbReference>
<protein>
    <recommendedName>
        <fullName evidence="4">Cornifelin</fullName>
    </recommendedName>
</protein>
<keyword evidence="3" id="KW-1185">Reference proteome</keyword>
<gene>
    <name evidence="2" type="ORF">PECUL_23A035675</name>
</gene>
<evidence type="ECO:0000313" key="2">
    <source>
        <dbReference type="EMBL" id="CAH2272380.1"/>
    </source>
</evidence>
<dbReference type="AlphaFoldDB" id="A0AAD1VXD4"/>
<evidence type="ECO:0000313" key="3">
    <source>
        <dbReference type="Proteomes" id="UP001295444"/>
    </source>
</evidence>
<dbReference type="InterPro" id="IPR006461">
    <property type="entry name" value="PLAC_motif_containing"/>
</dbReference>
<proteinExistence type="inferred from homology"/>
<name>A0AAD1VXD4_PELCU</name>
<evidence type="ECO:0000256" key="1">
    <source>
        <dbReference type="ARBA" id="ARBA00009024"/>
    </source>
</evidence>
<dbReference type="Proteomes" id="UP001295444">
    <property type="component" value="Chromosome 03"/>
</dbReference>
<dbReference type="PANTHER" id="PTHR15907">
    <property type="entry name" value="DUF614 FAMILY PROTEIN-RELATED"/>
    <property type="match status" value="1"/>
</dbReference>
<reference evidence="2" key="1">
    <citation type="submission" date="2022-03" db="EMBL/GenBank/DDBJ databases">
        <authorList>
            <person name="Alioto T."/>
            <person name="Alioto T."/>
            <person name="Gomez Garrido J."/>
        </authorList>
    </citation>
    <scope>NUCLEOTIDE SEQUENCE</scope>
</reference>